<dbReference type="NCBIfam" id="TIGR04183">
    <property type="entry name" value="Por_Secre_tail"/>
    <property type="match status" value="1"/>
</dbReference>
<gene>
    <name evidence="7" type="ORF">KK078_05445</name>
</gene>
<dbReference type="Gene3D" id="2.160.20.10">
    <property type="entry name" value="Single-stranded right-handed beta-helix, Pectin lyase-like"/>
    <property type="match status" value="1"/>
</dbReference>
<proteinExistence type="predicted"/>
<organism evidence="7 8">
    <name type="scientific">Dawidia soli</name>
    <dbReference type="NCBI Taxonomy" id="2782352"/>
    <lineage>
        <taxon>Bacteria</taxon>
        <taxon>Pseudomonadati</taxon>
        <taxon>Bacteroidota</taxon>
        <taxon>Cytophagia</taxon>
        <taxon>Cytophagales</taxon>
        <taxon>Chryseotaleaceae</taxon>
        <taxon>Dawidia</taxon>
    </lineage>
</organism>
<evidence type="ECO:0000256" key="2">
    <source>
        <dbReference type="ARBA" id="ARBA00022525"/>
    </source>
</evidence>
<reference evidence="7 8" key="1">
    <citation type="submission" date="2021-05" db="EMBL/GenBank/DDBJ databases">
        <title>A Polyphasic approach of four new species of the genus Ohtaekwangia: Ohtaekwangia histidinii sp. nov., Ohtaekwangia cretensis sp. nov., Ohtaekwangia indiensis sp. nov., Ohtaekwangia reichenbachii sp. nov. from diverse environment.</title>
        <authorList>
            <person name="Octaviana S."/>
        </authorList>
    </citation>
    <scope>NUCLEOTIDE SEQUENCE [LARGE SCALE GENOMIC DNA]</scope>
    <source>
        <strain evidence="7 8">PWU37</strain>
    </source>
</reference>
<comment type="caution">
    <text evidence="7">The sequence shown here is derived from an EMBL/GenBank/DDBJ whole genome shotgun (WGS) entry which is preliminary data.</text>
</comment>
<evidence type="ECO:0000313" key="7">
    <source>
        <dbReference type="EMBL" id="MBT1685988.1"/>
    </source>
</evidence>
<dbReference type="InterPro" id="IPR059226">
    <property type="entry name" value="Choice_anch_Q_dom"/>
</dbReference>
<name>A0AAP2GHG7_9BACT</name>
<dbReference type="AlphaFoldDB" id="A0AAP2GHG7"/>
<feature type="domain" description="Right handed beta helix" evidence="5">
    <location>
        <begin position="195"/>
        <end position="336"/>
    </location>
</feature>
<evidence type="ECO:0000256" key="3">
    <source>
        <dbReference type="ARBA" id="ARBA00022729"/>
    </source>
</evidence>
<evidence type="ECO:0000256" key="1">
    <source>
        <dbReference type="ARBA" id="ARBA00004613"/>
    </source>
</evidence>
<keyword evidence="2" id="KW-0964">Secreted</keyword>
<dbReference type="InterPro" id="IPR052052">
    <property type="entry name" value="Polysaccharide_Lyase_9"/>
</dbReference>
<evidence type="ECO:0000256" key="4">
    <source>
        <dbReference type="SAM" id="SignalP"/>
    </source>
</evidence>
<dbReference type="NCBIfam" id="NF041518">
    <property type="entry name" value="choice_anch_Q"/>
    <property type="match status" value="1"/>
</dbReference>
<keyword evidence="3 4" id="KW-0732">Signal</keyword>
<dbReference type="GO" id="GO:0005576">
    <property type="term" value="C:extracellular region"/>
    <property type="evidence" value="ECO:0007669"/>
    <property type="project" value="UniProtKB-SubCell"/>
</dbReference>
<keyword evidence="8" id="KW-1185">Reference proteome</keyword>
<dbReference type="Pfam" id="PF13229">
    <property type="entry name" value="Beta_helix"/>
    <property type="match status" value="1"/>
</dbReference>
<evidence type="ECO:0000313" key="8">
    <source>
        <dbReference type="Proteomes" id="UP001319180"/>
    </source>
</evidence>
<dbReference type="InterPro" id="IPR011050">
    <property type="entry name" value="Pectin_lyase_fold/virulence"/>
</dbReference>
<dbReference type="PANTHER" id="PTHR40088:SF2">
    <property type="entry name" value="SECRETED SUGAR HYDROLASE"/>
    <property type="match status" value="1"/>
</dbReference>
<feature type="domain" description="Secretion system C-terminal sorting" evidence="6">
    <location>
        <begin position="524"/>
        <end position="594"/>
    </location>
</feature>
<sequence>MNVITTTLLRLAACLVLQLSVTQAFSQTVYYVDGANGNNSNNGLTPGSAWKTIQKAGNSATPNSTVLIRGGTYNENVTINVSGAAGQPIVFKAYPQETVLLDGTGTSGTRLLTIQNKSYLTIEGITLQNLTKNNAQGIFVECEADATMTTLAFRKLTVRTIRWTTSKTAIPGDNDNAQPFIVYGRGTTAQRAITNLVVDSCEFYDNIPGYSEVLSIDGNVDGFTVTNNRVHDNINIGIYAGGNYGECTVPALDHARNGLIEKNTCYRNTALYATSGGIYADGALDVVIHRNTCYENGYGIEVGCEENGTTERITVINNLFYNNEDAGIAVGGYTTETTGQVLSSLFRNNTLLKNDSKKNGSGEFYITKASQCVFQNNIVFAGTENTLLSLENISPQAGNTFDYNLYYTATGKAHDINVLWRNKEYSDFGKYKTGSAQDANSRFLAPGLISATLPTPNLQLNTGSAATDMGNPATSLPDGETDFGGKPRLLNGRVDIGAYEGLSTSGTVTASGGNDIAIIRLSAFPNPAQRNITIQTTETPGDRVFILCTIQGVALRREQTRETAITWDVNNLPAGVYLVRVLYGAMQQTTRIVVANRP</sequence>
<dbReference type="InterPro" id="IPR026444">
    <property type="entry name" value="Secre_tail"/>
</dbReference>
<dbReference type="GO" id="GO:0016837">
    <property type="term" value="F:carbon-oxygen lyase activity, acting on polysaccharides"/>
    <property type="evidence" value="ECO:0007669"/>
    <property type="project" value="TreeGrafter"/>
</dbReference>
<dbReference type="PANTHER" id="PTHR40088">
    <property type="entry name" value="PECTATE LYASE (EUROFUNG)"/>
    <property type="match status" value="1"/>
</dbReference>
<protein>
    <submittedName>
        <fullName evidence="7">Right-handed parallel beta-helix repeat-containing protein</fullName>
    </submittedName>
</protein>
<dbReference type="Pfam" id="PF18962">
    <property type="entry name" value="Por_Secre_tail"/>
    <property type="match status" value="1"/>
</dbReference>
<comment type="subcellular location">
    <subcellularLocation>
        <location evidence="1">Secreted</location>
    </subcellularLocation>
</comment>
<dbReference type="SUPFAM" id="SSF51126">
    <property type="entry name" value="Pectin lyase-like"/>
    <property type="match status" value="1"/>
</dbReference>
<dbReference type="EMBL" id="JAHESC010000005">
    <property type="protein sequence ID" value="MBT1685988.1"/>
    <property type="molecule type" value="Genomic_DNA"/>
</dbReference>
<dbReference type="InterPro" id="IPR039448">
    <property type="entry name" value="Beta_helix"/>
</dbReference>
<evidence type="ECO:0000259" key="5">
    <source>
        <dbReference type="Pfam" id="PF13229"/>
    </source>
</evidence>
<dbReference type="InterPro" id="IPR006626">
    <property type="entry name" value="PbH1"/>
</dbReference>
<feature type="chain" id="PRO_5042952831" evidence="4">
    <location>
        <begin position="27"/>
        <end position="598"/>
    </location>
</feature>
<dbReference type="SMART" id="SM00710">
    <property type="entry name" value="PbH1"/>
    <property type="match status" value="5"/>
</dbReference>
<dbReference type="Proteomes" id="UP001319180">
    <property type="component" value="Unassembled WGS sequence"/>
</dbReference>
<evidence type="ECO:0000259" key="6">
    <source>
        <dbReference type="Pfam" id="PF18962"/>
    </source>
</evidence>
<accession>A0AAP2GHG7</accession>
<dbReference type="RefSeq" id="WP_254089236.1">
    <property type="nucleotide sequence ID" value="NZ_JAHESC010000005.1"/>
</dbReference>
<feature type="signal peptide" evidence="4">
    <location>
        <begin position="1"/>
        <end position="26"/>
    </location>
</feature>
<dbReference type="InterPro" id="IPR012334">
    <property type="entry name" value="Pectin_lyas_fold"/>
</dbReference>